<feature type="transmembrane region" description="Helical" evidence="10">
    <location>
        <begin position="382"/>
        <end position="406"/>
    </location>
</feature>
<dbReference type="Pfam" id="PF01554">
    <property type="entry name" value="MatE"/>
    <property type="match status" value="2"/>
</dbReference>
<feature type="transmembrane region" description="Helical" evidence="10">
    <location>
        <begin position="134"/>
        <end position="156"/>
    </location>
</feature>
<dbReference type="GO" id="GO:0015297">
    <property type="term" value="F:antiporter activity"/>
    <property type="evidence" value="ECO:0007669"/>
    <property type="project" value="InterPro"/>
</dbReference>
<dbReference type="InterPro" id="IPR048279">
    <property type="entry name" value="MdtK-like"/>
</dbReference>
<keyword evidence="4" id="KW-0813">Transport</keyword>
<comment type="subcellular location">
    <subcellularLocation>
        <location evidence="1">Cell membrane</location>
        <topology evidence="1">Multi-pass membrane protein</topology>
    </subcellularLocation>
</comment>
<feature type="transmembrane region" description="Helical" evidence="10">
    <location>
        <begin position="267"/>
        <end position="288"/>
    </location>
</feature>
<feature type="transmembrane region" description="Helical" evidence="10">
    <location>
        <begin position="318"/>
        <end position="338"/>
    </location>
</feature>
<name>A0A374NJB9_9FIRM</name>
<organism evidence="11 13">
    <name type="scientific">Anaerobutyricum hallii</name>
    <dbReference type="NCBI Taxonomy" id="39488"/>
    <lineage>
        <taxon>Bacteria</taxon>
        <taxon>Bacillati</taxon>
        <taxon>Bacillota</taxon>
        <taxon>Clostridia</taxon>
        <taxon>Lachnospirales</taxon>
        <taxon>Lachnospiraceae</taxon>
        <taxon>Anaerobutyricum</taxon>
    </lineage>
</organism>
<evidence type="ECO:0000313" key="14">
    <source>
        <dbReference type="Proteomes" id="UP000283497"/>
    </source>
</evidence>
<evidence type="ECO:0000256" key="7">
    <source>
        <dbReference type="ARBA" id="ARBA00022989"/>
    </source>
</evidence>
<evidence type="ECO:0000256" key="4">
    <source>
        <dbReference type="ARBA" id="ARBA00022448"/>
    </source>
</evidence>
<feature type="transmembrane region" description="Helical" evidence="10">
    <location>
        <begin position="163"/>
        <end position="182"/>
    </location>
</feature>
<evidence type="ECO:0000256" key="1">
    <source>
        <dbReference type="ARBA" id="ARBA00004651"/>
    </source>
</evidence>
<dbReference type="InterPro" id="IPR045070">
    <property type="entry name" value="MATE_MepA-like"/>
</dbReference>
<dbReference type="InterPro" id="IPR051327">
    <property type="entry name" value="MATE_MepA_subfamily"/>
</dbReference>
<dbReference type="RefSeq" id="WP_117982767.1">
    <property type="nucleotide sequence ID" value="NZ_CAUEJX010000001.1"/>
</dbReference>
<dbReference type="AlphaFoldDB" id="A0A374NJB9"/>
<dbReference type="GO" id="GO:0005886">
    <property type="term" value="C:plasma membrane"/>
    <property type="evidence" value="ECO:0007669"/>
    <property type="project" value="UniProtKB-SubCell"/>
</dbReference>
<evidence type="ECO:0000256" key="8">
    <source>
        <dbReference type="ARBA" id="ARBA00023136"/>
    </source>
</evidence>
<feature type="transmembrane region" description="Helical" evidence="10">
    <location>
        <begin position="53"/>
        <end position="75"/>
    </location>
</feature>
<dbReference type="NCBIfam" id="TIGR00797">
    <property type="entry name" value="matE"/>
    <property type="match status" value="1"/>
</dbReference>
<keyword evidence="5" id="KW-1003">Cell membrane</keyword>
<dbReference type="EMBL" id="QSOE01000061">
    <property type="protein sequence ID" value="RGI86010.1"/>
    <property type="molecule type" value="Genomic_DNA"/>
</dbReference>
<feature type="transmembrane region" description="Helical" evidence="10">
    <location>
        <begin position="194"/>
        <end position="213"/>
    </location>
</feature>
<feature type="transmembrane region" description="Helical" evidence="10">
    <location>
        <begin position="96"/>
        <end position="114"/>
    </location>
</feature>
<evidence type="ECO:0000256" key="10">
    <source>
        <dbReference type="SAM" id="Phobius"/>
    </source>
</evidence>
<sequence length="445" mass="48668">MNIKQIKENKIRMILQFSIPSIIAMLLQTVITITDGYFTGNYVGQNALAAINLGLPILYFYLGTGLCIGVGGSVISGRMLGANERKKSSEVFSQTVVAALIICVAISVIVFLLFTPILKILRADGNLSFYFTEYYRIMLFTYPLMVIGTIFGMFIRVDGKPQICMLVSLAGCILNGALDFFLVDIMRFGIQGSAVASLIVQLLTVLVQMFYFISRKTGIGFRKFSFDREINKEMILNGSSEFIGEMASAISMFMFNYVLMKYVGAEGVAAFTILGFVVYGYSMICIGFGQGISPLVSRCWGAKEKETAFALRKTTNKMLFMIGLIIAIAFFVAGKQYAGLFGCNNEVANMVATGFKIYAVTFLVMGYNVVNSMYFTSCGDAGSSAIISTLRGIVFLLGFTLVFPAILGMTGVWLTAPCSEILTAIIAVFLIRKQTGKRKCGELNG</sequence>
<evidence type="ECO:0000313" key="11">
    <source>
        <dbReference type="EMBL" id="RGI86010.1"/>
    </source>
</evidence>
<dbReference type="Proteomes" id="UP000283497">
    <property type="component" value="Unassembled WGS sequence"/>
</dbReference>
<gene>
    <name evidence="12" type="ORF">DW068_13130</name>
    <name evidence="11" type="ORF">DXD91_09620</name>
</gene>
<feature type="transmembrane region" description="Helical" evidence="10">
    <location>
        <begin position="12"/>
        <end position="33"/>
    </location>
</feature>
<evidence type="ECO:0000256" key="2">
    <source>
        <dbReference type="ARBA" id="ARBA00008417"/>
    </source>
</evidence>
<evidence type="ECO:0000313" key="13">
    <source>
        <dbReference type="Proteomes" id="UP000262524"/>
    </source>
</evidence>
<dbReference type="GO" id="GO:0042910">
    <property type="term" value="F:xenobiotic transmembrane transporter activity"/>
    <property type="evidence" value="ECO:0007669"/>
    <property type="project" value="InterPro"/>
</dbReference>
<dbReference type="CDD" id="cd13143">
    <property type="entry name" value="MATE_MepA_like"/>
    <property type="match status" value="1"/>
</dbReference>
<proteinExistence type="inferred from homology"/>
<evidence type="ECO:0000256" key="3">
    <source>
        <dbReference type="ARBA" id="ARBA00022106"/>
    </source>
</evidence>
<keyword evidence="9" id="KW-0046">Antibiotic resistance</keyword>
<dbReference type="GO" id="GO:0046677">
    <property type="term" value="P:response to antibiotic"/>
    <property type="evidence" value="ECO:0007669"/>
    <property type="project" value="UniProtKB-KW"/>
</dbReference>
<reference evidence="13 14" key="1">
    <citation type="submission" date="2018-08" db="EMBL/GenBank/DDBJ databases">
        <title>A genome reference for cultivated species of the human gut microbiota.</title>
        <authorList>
            <person name="Zou Y."/>
            <person name="Xue W."/>
            <person name="Luo G."/>
        </authorList>
    </citation>
    <scope>NUCLEOTIDE SEQUENCE [LARGE SCALE GENOMIC DNA]</scope>
    <source>
        <strain evidence="12 14">AF45-14BH</strain>
        <strain evidence="11 13">TM10-1AC</strain>
    </source>
</reference>
<comment type="similarity">
    <text evidence="2">Belongs to the multi antimicrobial extrusion (MATE) (TC 2.A.66.1) family. MepA subfamily.</text>
</comment>
<feature type="transmembrane region" description="Helical" evidence="10">
    <location>
        <begin position="350"/>
        <end position="370"/>
    </location>
</feature>
<dbReference type="EMBL" id="QRNJ01000060">
    <property type="protein sequence ID" value="RHK35902.1"/>
    <property type="molecule type" value="Genomic_DNA"/>
</dbReference>
<feature type="transmembrane region" description="Helical" evidence="10">
    <location>
        <begin position="234"/>
        <end position="255"/>
    </location>
</feature>
<dbReference type="Proteomes" id="UP000262524">
    <property type="component" value="Unassembled WGS sequence"/>
</dbReference>
<accession>A0A374NJB9</accession>
<keyword evidence="7 10" id="KW-1133">Transmembrane helix</keyword>
<keyword evidence="6 10" id="KW-0812">Transmembrane</keyword>
<dbReference type="PANTHER" id="PTHR43823:SF3">
    <property type="entry name" value="MULTIDRUG EXPORT PROTEIN MEPA"/>
    <property type="match status" value="1"/>
</dbReference>
<dbReference type="InterPro" id="IPR002528">
    <property type="entry name" value="MATE_fam"/>
</dbReference>
<comment type="caution">
    <text evidence="11">The sequence shown here is derived from an EMBL/GenBank/DDBJ whole genome shotgun (WGS) entry which is preliminary data.</text>
</comment>
<evidence type="ECO:0000256" key="9">
    <source>
        <dbReference type="ARBA" id="ARBA00023251"/>
    </source>
</evidence>
<evidence type="ECO:0000256" key="5">
    <source>
        <dbReference type="ARBA" id="ARBA00022475"/>
    </source>
</evidence>
<evidence type="ECO:0000256" key="6">
    <source>
        <dbReference type="ARBA" id="ARBA00022692"/>
    </source>
</evidence>
<feature type="transmembrane region" description="Helical" evidence="10">
    <location>
        <begin position="412"/>
        <end position="431"/>
    </location>
</feature>
<evidence type="ECO:0000313" key="12">
    <source>
        <dbReference type="EMBL" id="RHK35902.1"/>
    </source>
</evidence>
<dbReference type="PANTHER" id="PTHR43823">
    <property type="entry name" value="SPORULATION PROTEIN YKVU"/>
    <property type="match status" value="1"/>
</dbReference>
<dbReference type="PIRSF" id="PIRSF006603">
    <property type="entry name" value="DinF"/>
    <property type="match status" value="1"/>
</dbReference>
<keyword evidence="8 10" id="KW-0472">Membrane</keyword>
<protein>
    <recommendedName>
        <fullName evidence="3">Multidrug export protein MepA</fullName>
    </recommendedName>
</protein>